<feature type="compositionally biased region" description="Low complexity" evidence="8">
    <location>
        <begin position="301"/>
        <end position="314"/>
    </location>
</feature>
<evidence type="ECO:0000313" key="10">
    <source>
        <dbReference type="EMBL" id="KAK1304245.1"/>
    </source>
</evidence>
<dbReference type="GO" id="GO:0000976">
    <property type="term" value="F:transcription cis-regulatory region binding"/>
    <property type="evidence" value="ECO:0007669"/>
    <property type="project" value="TreeGrafter"/>
</dbReference>
<evidence type="ECO:0000256" key="1">
    <source>
        <dbReference type="ARBA" id="ARBA00004123"/>
    </source>
</evidence>
<keyword evidence="3 6" id="KW-0805">Transcription regulation</keyword>
<evidence type="ECO:0000313" key="11">
    <source>
        <dbReference type="Proteomes" id="UP001180020"/>
    </source>
</evidence>
<dbReference type="Gene3D" id="4.10.280.10">
    <property type="entry name" value="Helix-loop-helix DNA-binding domain"/>
    <property type="match status" value="1"/>
</dbReference>
<accession>A0AAV9DUE7</accession>
<dbReference type="InterPro" id="IPR025610">
    <property type="entry name" value="MYC/MYB_N"/>
</dbReference>
<feature type="region of interest" description="Disordered" evidence="8">
    <location>
        <begin position="107"/>
        <end position="126"/>
    </location>
</feature>
<dbReference type="GO" id="GO:0005634">
    <property type="term" value="C:nucleus"/>
    <property type="evidence" value="ECO:0007669"/>
    <property type="project" value="UniProtKB-SubCell"/>
</dbReference>
<dbReference type="SUPFAM" id="SSF47459">
    <property type="entry name" value="HLH, helix-loop-helix DNA-binding domain"/>
    <property type="match status" value="1"/>
</dbReference>
<keyword evidence="4 6" id="KW-0804">Transcription</keyword>
<organism evidence="10 11">
    <name type="scientific">Acorus calamus</name>
    <name type="common">Sweet flag</name>
    <dbReference type="NCBI Taxonomy" id="4465"/>
    <lineage>
        <taxon>Eukaryota</taxon>
        <taxon>Viridiplantae</taxon>
        <taxon>Streptophyta</taxon>
        <taxon>Embryophyta</taxon>
        <taxon>Tracheophyta</taxon>
        <taxon>Spermatophyta</taxon>
        <taxon>Magnoliopsida</taxon>
        <taxon>Liliopsida</taxon>
        <taxon>Acoraceae</taxon>
        <taxon>Acorus</taxon>
    </lineage>
</organism>
<keyword evidence="7" id="KW-0175">Coiled coil</keyword>
<comment type="similarity">
    <text evidence="2">Belongs to the bHLH protein family.</text>
</comment>
<dbReference type="Proteomes" id="UP001180020">
    <property type="component" value="Unassembled WGS sequence"/>
</dbReference>
<evidence type="ECO:0000256" key="6">
    <source>
        <dbReference type="RuleBase" id="RU369104"/>
    </source>
</evidence>
<feature type="coiled-coil region" evidence="7">
    <location>
        <begin position="483"/>
        <end position="517"/>
    </location>
</feature>
<keyword evidence="11" id="KW-1185">Reference proteome</keyword>
<dbReference type="InterPro" id="IPR045084">
    <property type="entry name" value="AIB/MYC-like"/>
</dbReference>
<evidence type="ECO:0000259" key="9">
    <source>
        <dbReference type="PROSITE" id="PS50888"/>
    </source>
</evidence>
<evidence type="ECO:0000256" key="4">
    <source>
        <dbReference type="ARBA" id="ARBA00023163"/>
    </source>
</evidence>
<dbReference type="Pfam" id="PF14215">
    <property type="entry name" value="bHLH-MYC_N"/>
    <property type="match status" value="1"/>
</dbReference>
<keyword evidence="5 6" id="KW-0539">Nucleus</keyword>
<evidence type="ECO:0000256" key="8">
    <source>
        <dbReference type="SAM" id="MobiDB-lite"/>
    </source>
</evidence>
<dbReference type="Pfam" id="PF00010">
    <property type="entry name" value="HLH"/>
    <property type="match status" value="1"/>
</dbReference>
<feature type="compositionally biased region" description="Basic residues" evidence="8">
    <location>
        <begin position="424"/>
        <end position="433"/>
    </location>
</feature>
<feature type="compositionally biased region" description="Basic and acidic residues" evidence="8">
    <location>
        <begin position="434"/>
        <end position="445"/>
    </location>
</feature>
<evidence type="ECO:0000256" key="2">
    <source>
        <dbReference type="ARBA" id="ARBA00005510"/>
    </source>
</evidence>
<evidence type="ECO:0000256" key="3">
    <source>
        <dbReference type="ARBA" id="ARBA00023015"/>
    </source>
</evidence>
<dbReference type="PANTHER" id="PTHR11514">
    <property type="entry name" value="MYC"/>
    <property type="match status" value="1"/>
</dbReference>
<proteinExistence type="inferred from homology"/>
<dbReference type="SMART" id="SM00353">
    <property type="entry name" value="HLH"/>
    <property type="match status" value="1"/>
</dbReference>
<dbReference type="InterPro" id="IPR011598">
    <property type="entry name" value="bHLH_dom"/>
</dbReference>
<comment type="caution">
    <text evidence="10">The sequence shown here is derived from an EMBL/GenBank/DDBJ whole genome shotgun (WGS) entry which is preliminary data.</text>
</comment>
<dbReference type="GO" id="GO:0003700">
    <property type="term" value="F:DNA-binding transcription factor activity"/>
    <property type="evidence" value="ECO:0007669"/>
    <property type="project" value="InterPro"/>
</dbReference>
<dbReference type="PANTHER" id="PTHR11514:SF43">
    <property type="entry name" value="TRANSCRIPTION FACTOR MYC2"/>
    <property type="match status" value="1"/>
</dbReference>
<feature type="domain" description="BHLH" evidence="9">
    <location>
        <begin position="437"/>
        <end position="486"/>
    </location>
</feature>
<name>A0AAV9DUE7_ACOCL</name>
<dbReference type="InterPro" id="IPR036638">
    <property type="entry name" value="HLH_DNA-bd_sf"/>
</dbReference>
<dbReference type="EMBL" id="JAUJYO010000011">
    <property type="protein sequence ID" value="KAK1304245.1"/>
    <property type="molecule type" value="Genomic_DNA"/>
</dbReference>
<feature type="region of interest" description="Disordered" evidence="8">
    <location>
        <begin position="350"/>
        <end position="375"/>
    </location>
</feature>
<reference evidence="10" key="1">
    <citation type="journal article" date="2023" name="Nat. Commun.">
        <title>Diploid and tetraploid genomes of Acorus and the evolution of monocots.</title>
        <authorList>
            <person name="Ma L."/>
            <person name="Liu K.W."/>
            <person name="Li Z."/>
            <person name="Hsiao Y.Y."/>
            <person name="Qi Y."/>
            <person name="Fu T."/>
            <person name="Tang G.D."/>
            <person name="Zhang D."/>
            <person name="Sun W.H."/>
            <person name="Liu D.K."/>
            <person name="Li Y."/>
            <person name="Chen G.Z."/>
            <person name="Liu X.D."/>
            <person name="Liao X.Y."/>
            <person name="Jiang Y.T."/>
            <person name="Yu X."/>
            <person name="Hao Y."/>
            <person name="Huang J."/>
            <person name="Zhao X.W."/>
            <person name="Ke S."/>
            <person name="Chen Y.Y."/>
            <person name="Wu W.L."/>
            <person name="Hsu J.L."/>
            <person name="Lin Y.F."/>
            <person name="Huang M.D."/>
            <person name="Li C.Y."/>
            <person name="Huang L."/>
            <person name="Wang Z.W."/>
            <person name="Zhao X."/>
            <person name="Zhong W.Y."/>
            <person name="Peng D.H."/>
            <person name="Ahmad S."/>
            <person name="Lan S."/>
            <person name="Zhang J.S."/>
            <person name="Tsai W.C."/>
            <person name="Van de Peer Y."/>
            <person name="Liu Z.J."/>
        </authorList>
    </citation>
    <scope>NUCLEOTIDE SEQUENCE</scope>
    <source>
        <strain evidence="10">CP</strain>
    </source>
</reference>
<reference evidence="10" key="2">
    <citation type="submission" date="2023-06" db="EMBL/GenBank/DDBJ databases">
        <authorList>
            <person name="Ma L."/>
            <person name="Liu K.-W."/>
            <person name="Li Z."/>
            <person name="Hsiao Y.-Y."/>
            <person name="Qi Y."/>
            <person name="Fu T."/>
            <person name="Tang G."/>
            <person name="Zhang D."/>
            <person name="Sun W.-H."/>
            <person name="Liu D.-K."/>
            <person name="Li Y."/>
            <person name="Chen G.-Z."/>
            <person name="Liu X.-D."/>
            <person name="Liao X.-Y."/>
            <person name="Jiang Y.-T."/>
            <person name="Yu X."/>
            <person name="Hao Y."/>
            <person name="Huang J."/>
            <person name="Zhao X.-W."/>
            <person name="Ke S."/>
            <person name="Chen Y.-Y."/>
            <person name="Wu W.-L."/>
            <person name="Hsu J.-L."/>
            <person name="Lin Y.-F."/>
            <person name="Huang M.-D."/>
            <person name="Li C.-Y."/>
            <person name="Huang L."/>
            <person name="Wang Z.-W."/>
            <person name="Zhao X."/>
            <person name="Zhong W.-Y."/>
            <person name="Peng D.-H."/>
            <person name="Ahmad S."/>
            <person name="Lan S."/>
            <person name="Zhang J.-S."/>
            <person name="Tsai W.-C."/>
            <person name="Van De Peer Y."/>
            <person name="Liu Z.-J."/>
        </authorList>
    </citation>
    <scope>NUCLEOTIDE SEQUENCE</scope>
    <source>
        <strain evidence="10">CP</strain>
        <tissue evidence="10">Leaves</tissue>
    </source>
</reference>
<protein>
    <recommendedName>
        <fullName evidence="6">Transcription factor</fullName>
        <shortName evidence="6">bHLH transcription factor</shortName>
    </recommendedName>
    <alternativeName>
        <fullName evidence="6">Basic helix-loop-helix protein</fullName>
    </alternativeName>
</protein>
<feature type="region of interest" description="Disordered" evidence="8">
    <location>
        <begin position="252"/>
        <end position="320"/>
    </location>
</feature>
<dbReference type="GO" id="GO:0046983">
    <property type="term" value="F:protein dimerization activity"/>
    <property type="evidence" value="ECO:0007669"/>
    <property type="project" value="InterPro"/>
</dbReference>
<dbReference type="CDD" id="cd11449">
    <property type="entry name" value="bHLH_AtAIB_like"/>
    <property type="match status" value="1"/>
</dbReference>
<evidence type="ECO:0000256" key="5">
    <source>
        <dbReference type="ARBA" id="ARBA00023242"/>
    </source>
</evidence>
<comment type="subcellular location">
    <subcellularLocation>
        <location evidence="1 6">Nucleus</location>
    </subcellularLocation>
</comment>
<sequence length="618" mass="67647">MNLWTDDNVSMMEAFMASTADMSSYPWPPSTPVAALDQAKSIASAAQAAAAAPYFNQETLQQRLITLIEEAKDTWTYAIVWQSSVDPSSGTSLLGWGDGYYKGGEEEKRQLQHRRATAPTSAAEQEHRKKVLRQLNSLISGSADEATVDEEVTDTEWFYLVSMTQSFVNGGGLPGQAFFTGTPIWISGEDRLAMSPCERARQSQTFGLRTMVYVPLSSGVVELGSTEHIYRSTDLISKIRFLFSFNNNNNNPSWPPPPQSIPSAAVADHGGENDPSSLWIADPSSSAINNKDSAPSASKFENPSSSSLTENPSSIHHQKQQHSFFNFSAATPETGEILNFADSKRSNPIAAAATDAAEKSKKRPPPPSVSADHDGILSFSSAVVLPSSGLDESDNSDFDASVAREAESSRVVVAAAAAVDAERRPRKRGRKPANGREEPLNHVEAERQRREKLNQRFYALRAVVPNVSKMDKASLLGDAVTYINELRARVQTLEADKEDLDSQVESLKRNVTSVSHQQSLSDKEVMGGRCEGVEMEVKIIGWEAMIRMQSDKKNHPAARLMGALKEMELEVNYASVSVVKELMIQQATVRMSRRMYTREQLSAALYAKVAQDPAGSSC</sequence>
<evidence type="ECO:0000256" key="7">
    <source>
        <dbReference type="SAM" id="Coils"/>
    </source>
</evidence>
<dbReference type="AlphaFoldDB" id="A0AAV9DUE7"/>
<feature type="region of interest" description="Disordered" evidence="8">
    <location>
        <begin position="418"/>
        <end position="445"/>
    </location>
</feature>
<feature type="compositionally biased region" description="Polar residues" evidence="8">
    <location>
        <begin position="283"/>
        <end position="296"/>
    </location>
</feature>
<dbReference type="FunFam" id="4.10.280.10:FF:000078">
    <property type="entry name" value="Transcription factor bHLH13"/>
    <property type="match status" value="1"/>
</dbReference>
<gene>
    <name evidence="10" type="primary">RAP1</name>
    <name evidence="10" type="ORF">QJS10_CPB11g00132</name>
</gene>
<dbReference type="PROSITE" id="PS50888">
    <property type="entry name" value="BHLH"/>
    <property type="match status" value="1"/>
</dbReference>